<keyword evidence="2" id="KW-1185">Reference proteome</keyword>
<protein>
    <submittedName>
        <fullName evidence="3">Uncharacterized protein</fullName>
    </submittedName>
</protein>
<proteinExistence type="predicted"/>
<organism evidence="2 3">
    <name type="scientific">Panagrolaimus davidi</name>
    <dbReference type="NCBI Taxonomy" id="227884"/>
    <lineage>
        <taxon>Eukaryota</taxon>
        <taxon>Metazoa</taxon>
        <taxon>Ecdysozoa</taxon>
        <taxon>Nematoda</taxon>
        <taxon>Chromadorea</taxon>
        <taxon>Rhabditida</taxon>
        <taxon>Tylenchina</taxon>
        <taxon>Panagrolaimomorpha</taxon>
        <taxon>Panagrolaimoidea</taxon>
        <taxon>Panagrolaimidae</taxon>
        <taxon>Panagrolaimus</taxon>
    </lineage>
</organism>
<feature type="region of interest" description="Disordered" evidence="1">
    <location>
        <begin position="57"/>
        <end position="78"/>
    </location>
</feature>
<reference evidence="3" key="1">
    <citation type="submission" date="2022-11" db="UniProtKB">
        <authorList>
            <consortium name="WormBaseParasite"/>
        </authorList>
    </citation>
    <scope>IDENTIFICATION</scope>
</reference>
<evidence type="ECO:0000256" key="1">
    <source>
        <dbReference type="SAM" id="MobiDB-lite"/>
    </source>
</evidence>
<evidence type="ECO:0000313" key="2">
    <source>
        <dbReference type="Proteomes" id="UP000887578"/>
    </source>
</evidence>
<dbReference type="WBParaSite" id="PDA_v2.g14621.t1">
    <property type="protein sequence ID" value="PDA_v2.g14621.t1"/>
    <property type="gene ID" value="PDA_v2.g14621"/>
</dbReference>
<dbReference type="AlphaFoldDB" id="A0A914PIM8"/>
<feature type="region of interest" description="Disordered" evidence="1">
    <location>
        <begin position="92"/>
        <end position="119"/>
    </location>
</feature>
<sequence>MTFSQKLTAPATKIETFGEADCDIVSAKYTVETNILYNGELIKKFVFPIMASKQTVRSSIAQTKPRPSAPAVQSESPSRELIRILHSHPSHLDDVISNGSPPSSTAPRPSAPAVESESPSRMLRRILHSQINFDKGTLGPSAGWGNWKKVQVGKTARWVSIPSFRSRASHVEDFIGPPPSYTAAISK</sequence>
<feature type="compositionally biased region" description="Low complexity" evidence="1">
    <location>
        <begin position="100"/>
        <end position="119"/>
    </location>
</feature>
<accession>A0A914PIM8</accession>
<dbReference type="Proteomes" id="UP000887578">
    <property type="component" value="Unplaced"/>
</dbReference>
<evidence type="ECO:0000313" key="3">
    <source>
        <dbReference type="WBParaSite" id="PDA_v2.g14621.t1"/>
    </source>
</evidence>
<name>A0A914PIM8_9BILA</name>